<evidence type="ECO:0000313" key="6">
    <source>
        <dbReference type="EMBL" id="OYR12560.1"/>
    </source>
</evidence>
<keyword evidence="4" id="KW-0804">Transcription</keyword>
<dbReference type="Gene3D" id="3.40.190.10">
    <property type="entry name" value="Periplasmic binding protein-like II"/>
    <property type="match status" value="2"/>
</dbReference>
<name>A0A256FCU0_9HYPH</name>
<dbReference type="FunFam" id="1.10.10.10:FF:000001">
    <property type="entry name" value="LysR family transcriptional regulator"/>
    <property type="match status" value="1"/>
</dbReference>
<accession>A0A256FCU0</accession>
<feature type="domain" description="HTH lysR-type" evidence="5">
    <location>
        <begin position="1"/>
        <end position="58"/>
    </location>
</feature>
<evidence type="ECO:0000256" key="1">
    <source>
        <dbReference type="ARBA" id="ARBA00009437"/>
    </source>
</evidence>
<comment type="similarity">
    <text evidence="1">Belongs to the LysR transcriptional regulatory family.</text>
</comment>
<evidence type="ECO:0000259" key="5">
    <source>
        <dbReference type="PROSITE" id="PS50931"/>
    </source>
</evidence>
<dbReference type="Pfam" id="PF03466">
    <property type="entry name" value="LysR_substrate"/>
    <property type="match status" value="1"/>
</dbReference>
<protein>
    <submittedName>
        <fullName evidence="6">LysR substrate binding domain protein</fullName>
    </submittedName>
</protein>
<dbReference type="GO" id="GO:0005829">
    <property type="term" value="C:cytosol"/>
    <property type="evidence" value="ECO:0007669"/>
    <property type="project" value="TreeGrafter"/>
</dbReference>
<reference evidence="6 7" key="1">
    <citation type="submission" date="2017-07" db="EMBL/GenBank/DDBJ databases">
        <title>Phylogenetic study on the rhizospheric bacterium Ochrobactrum sp. A44.</title>
        <authorList>
            <person name="Krzyzanowska D.M."/>
            <person name="Ossowicki A."/>
            <person name="Rajewska M."/>
            <person name="Maciag T."/>
            <person name="Kaczynski Z."/>
            <person name="Czerwicka M."/>
            <person name="Jafra S."/>
        </authorList>
    </citation>
    <scope>NUCLEOTIDE SEQUENCE [LARGE SCALE GENOMIC DNA]</scope>
    <source>
        <strain evidence="6 7">DSM 7216</strain>
    </source>
</reference>
<dbReference type="EMBL" id="NNRJ01000055">
    <property type="protein sequence ID" value="OYR12560.1"/>
    <property type="molecule type" value="Genomic_DNA"/>
</dbReference>
<dbReference type="InterPro" id="IPR036388">
    <property type="entry name" value="WH-like_DNA-bd_sf"/>
</dbReference>
<evidence type="ECO:0000313" key="7">
    <source>
        <dbReference type="Proteomes" id="UP000215590"/>
    </source>
</evidence>
<evidence type="ECO:0000256" key="2">
    <source>
        <dbReference type="ARBA" id="ARBA00023015"/>
    </source>
</evidence>
<dbReference type="Pfam" id="PF00126">
    <property type="entry name" value="HTH_1"/>
    <property type="match status" value="1"/>
</dbReference>
<evidence type="ECO:0000256" key="4">
    <source>
        <dbReference type="ARBA" id="ARBA00023163"/>
    </source>
</evidence>
<organism evidence="6 7">
    <name type="scientific">Brucella thiophenivorans</name>
    <dbReference type="NCBI Taxonomy" id="571255"/>
    <lineage>
        <taxon>Bacteria</taxon>
        <taxon>Pseudomonadati</taxon>
        <taxon>Pseudomonadota</taxon>
        <taxon>Alphaproteobacteria</taxon>
        <taxon>Hyphomicrobiales</taxon>
        <taxon>Brucellaceae</taxon>
        <taxon>Brucella/Ochrobactrum group</taxon>
        <taxon>Brucella</taxon>
    </lineage>
</organism>
<dbReference type="SUPFAM" id="SSF46785">
    <property type="entry name" value="Winged helix' DNA-binding domain"/>
    <property type="match status" value="1"/>
</dbReference>
<dbReference type="Proteomes" id="UP000215590">
    <property type="component" value="Unassembled WGS sequence"/>
</dbReference>
<sequence>MSIRMLKTLIAVADNGTFSAAAEVVFVTHAAVSQQMRALEEEWQVAIFDRSTRTPELTPIGRALVAKAREVVRAYDDIVPSVLGDDGLKGQFSLGAVPTSLTALVPFATAMLKAKCPNLHVGLFPGLSIPLIHQVERNALDGALVARPEMLPRGLVWYPVAVEEMVLICSEKVEGGDPITILRNHPFIRFSRDAVVGSIIEKWLQANNVPVSDSMELAGLEAIYSMVVADLGVSIVPEPCVKIANPPVLRRISLSPEGGPMRHLGLVQRKDSTKSRVIREILDAMERAVAVGTFSSETITGIT</sequence>
<dbReference type="InterPro" id="IPR000847">
    <property type="entry name" value="LysR_HTH_N"/>
</dbReference>
<dbReference type="GO" id="GO:0003677">
    <property type="term" value="F:DNA binding"/>
    <property type="evidence" value="ECO:0007669"/>
    <property type="project" value="UniProtKB-KW"/>
</dbReference>
<dbReference type="RefSeq" id="WP_094509107.1">
    <property type="nucleotide sequence ID" value="NZ_JBHEEK010000037.1"/>
</dbReference>
<keyword evidence="7" id="KW-1185">Reference proteome</keyword>
<comment type="caution">
    <text evidence="6">The sequence shown here is derived from an EMBL/GenBank/DDBJ whole genome shotgun (WGS) entry which is preliminary data.</text>
</comment>
<gene>
    <name evidence="6" type="ORF">CEV31_3573</name>
</gene>
<keyword evidence="3" id="KW-0238">DNA-binding</keyword>
<dbReference type="InterPro" id="IPR036390">
    <property type="entry name" value="WH_DNA-bd_sf"/>
</dbReference>
<evidence type="ECO:0000256" key="3">
    <source>
        <dbReference type="ARBA" id="ARBA00023125"/>
    </source>
</evidence>
<dbReference type="PROSITE" id="PS50931">
    <property type="entry name" value="HTH_LYSR"/>
    <property type="match status" value="1"/>
</dbReference>
<dbReference type="GO" id="GO:0003700">
    <property type="term" value="F:DNA-binding transcription factor activity"/>
    <property type="evidence" value="ECO:0007669"/>
    <property type="project" value="InterPro"/>
</dbReference>
<proteinExistence type="inferred from homology"/>
<dbReference type="InterPro" id="IPR005119">
    <property type="entry name" value="LysR_subst-bd"/>
</dbReference>
<dbReference type="InterPro" id="IPR050950">
    <property type="entry name" value="HTH-type_LysR_regulators"/>
</dbReference>
<dbReference type="OrthoDB" id="9811588at2"/>
<dbReference type="PANTHER" id="PTHR30419">
    <property type="entry name" value="HTH-TYPE TRANSCRIPTIONAL REGULATOR YBHD"/>
    <property type="match status" value="1"/>
</dbReference>
<keyword evidence="2" id="KW-0805">Transcription regulation</keyword>
<dbReference type="AlphaFoldDB" id="A0A256FCU0"/>
<dbReference type="Gene3D" id="1.10.10.10">
    <property type="entry name" value="Winged helix-like DNA-binding domain superfamily/Winged helix DNA-binding domain"/>
    <property type="match status" value="1"/>
</dbReference>
<dbReference type="SUPFAM" id="SSF53850">
    <property type="entry name" value="Periplasmic binding protein-like II"/>
    <property type="match status" value="1"/>
</dbReference>